<protein>
    <submittedName>
        <fullName evidence="8">DMT family transporter</fullName>
    </submittedName>
</protein>
<evidence type="ECO:0000256" key="2">
    <source>
        <dbReference type="ARBA" id="ARBA00007362"/>
    </source>
</evidence>
<feature type="transmembrane region" description="Helical" evidence="6">
    <location>
        <begin position="160"/>
        <end position="179"/>
    </location>
</feature>
<dbReference type="Proteomes" id="UP001595912">
    <property type="component" value="Unassembled WGS sequence"/>
</dbReference>
<dbReference type="Pfam" id="PF00892">
    <property type="entry name" value="EamA"/>
    <property type="match status" value="2"/>
</dbReference>
<dbReference type="InterPro" id="IPR037185">
    <property type="entry name" value="EmrE-like"/>
</dbReference>
<evidence type="ECO:0000313" key="8">
    <source>
        <dbReference type="EMBL" id="MFC5000590.1"/>
    </source>
</evidence>
<keyword evidence="5 6" id="KW-0472">Membrane</keyword>
<comment type="similarity">
    <text evidence="2">Belongs to the EamA transporter family.</text>
</comment>
<evidence type="ECO:0000313" key="9">
    <source>
        <dbReference type="Proteomes" id="UP001595912"/>
    </source>
</evidence>
<dbReference type="PANTHER" id="PTHR32322:SF2">
    <property type="entry name" value="EAMA DOMAIN-CONTAINING PROTEIN"/>
    <property type="match status" value="1"/>
</dbReference>
<feature type="transmembrane region" description="Helical" evidence="6">
    <location>
        <begin position="229"/>
        <end position="249"/>
    </location>
</feature>
<comment type="caution">
    <text evidence="8">The sequence shown here is derived from an EMBL/GenBank/DDBJ whole genome shotgun (WGS) entry which is preliminary data.</text>
</comment>
<sequence>MSITRFTRDDRARGAAGLGLALASAAMFGTSGTFAGALMETGWSPGAVVTLRIAIAALLLTPPALIALRGRFGLLRRAAGEVLAFGLVAVAGCQLFFFNAVRRLDVGVALLLEYGGILLVVVWVWLRHGRRPGRRTVLGGLAALAGLVLVLDPGGRSLDAAGVAWGVLAGAGLAVYFVIASRGDSALPPIALAWAAMVVGALALAAFDVTGLLPFRTSAAPVTLVGTQMSWIVPIAGLAVVAAALAYASGIAASRLLGAKVASFVGLTEVLFAVLFAWAALGQAPGGWQLAGGVVVLAGIALVRADEQPEPAPAEVPEPVAA</sequence>
<dbReference type="EMBL" id="JBHSIU010000027">
    <property type="protein sequence ID" value="MFC5000590.1"/>
    <property type="molecule type" value="Genomic_DNA"/>
</dbReference>
<evidence type="ECO:0000256" key="6">
    <source>
        <dbReference type="SAM" id="Phobius"/>
    </source>
</evidence>
<comment type="subcellular location">
    <subcellularLocation>
        <location evidence="1">Membrane</location>
        <topology evidence="1">Multi-pass membrane protein</topology>
    </subcellularLocation>
</comment>
<gene>
    <name evidence="8" type="ORF">ACFPIJ_22480</name>
</gene>
<feature type="transmembrane region" description="Helical" evidence="6">
    <location>
        <begin position="51"/>
        <end position="70"/>
    </location>
</feature>
<reference evidence="9" key="1">
    <citation type="journal article" date="2019" name="Int. J. Syst. Evol. Microbiol.">
        <title>The Global Catalogue of Microorganisms (GCM) 10K type strain sequencing project: providing services to taxonomists for standard genome sequencing and annotation.</title>
        <authorList>
            <consortium name="The Broad Institute Genomics Platform"/>
            <consortium name="The Broad Institute Genome Sequencing Center for Infectious Disease"/>
            <person name="Wu L."/>
            <person name="Ma J."/>
        </authorList>
    </citation>
    <scope>NUCLEOTIDE SEQUENCE [LARGE SCALE GENOMIC DNA]</scope>
    <source>
        <strain evidence="9">CGMCC 4.7152</strain>
    </source>
</reference>
<feature type="domain" description="EamA" evidence="7">
    <location>
        <begin position="17"/>
        <end position="151"/>
    </location>
</feature>
<evidence type="ECO:0000259" key="7">
    <source>
        <dbReference type="Pfam" id="PF00892"/>
    </source>
</evidence>
<evidence type="ECO:0000256" key="4">
    <source>
        <dbReference type="ARBA" id="ARBA00022989"/>
    </source>
</evidence>
<feature type="transmembrane region" description="Helical" evidence="6">
    <location>
        <begin position="191"/>
        <end position="209"/>
    </location>
</feature>
<name>A0ABV9VYF2_9ACTN</name>
<evidence type="ECO:0000256" key="5">
    <source>
        <dbReference type="ARBA" id="ARBA00023136"/>
    </source>
</evidence>
<dbReference type="InterPro" id="IPR000620">
    <property type="entry name" value="EamA_dom"/>
</dbReference>
<feature type="transmembrane region" description="Helical" evidence="6">
    <location>
        <begin position="82"/>
        <end position="100"/>
    </location>
</feature>
<dbReference type="SUPFAM" id="SSF103481">
    <property type="entry name" value="Multidrug resistance efflux transporter EmrE"/>
    <property type="match status" value="2"/>
</dbReference>
<proteinExistence type="inferred from homology"/>
<dbReference type="RefSeq" id="WP_380117141.1">
    <property type="nucleotide sequence ID" value="NZ_JBHSIU010000027.1"/>
</dbReference>
<feature type="transmembrane region" description="Helical" evidence="6">
    <location>
        <begin position="137"/>
        <end position="154"/>
    </location>
</feature>
<organism evidence="8 9">
    <name type="scientific">Dactylosporangium cerinum</name>
    <dbReference type="NCBI Taxonomy" id="1434730"/>
    <lineage>
        <taxon>Bacteria</taxon>
        <taxon>Bacillati</taxon>
        <taxon>Actinomycetota</taxon>
        <taxon>Actinomycetes</taxon>
        <taxon>Micromonosporales</taxon>
        <taxon>Micromonosporaceae</taxon>
        <taxon>Dactylosporangium</taxon>
    </lineage>
</organism>
<keyword evidence="3 6" id="KW-0812">Transmembrane</keyword>
<evidence type="ECO:0000256" key="1">
    <source>
        <dbReference type="ARBA" id="ARBA00004141"/>
    </source>
</evidence>
<accession>A0ABV9VYF2</accession>
<keyword evidence="9" id="KW-1185">Reference proteome</keyword>
<dbReference type="InterPro" id="IPR050638">
    <property type="entry name" value="AA-Vitamin_Transporters"/>
</dbReference>
<feature type="domain" description="EamA" evidence="7">
    <location>
        <begin position="161"/>
        <end position="303"/>
    </location>
</feature>
<feature type="transmembrane region" description="Helical" evidence="6">
    <location>
        <begin position="106"/>
        <end position="125"/>
    </location>
</feature>
<feature type="transmembrane region" description="Helical" evidence="6">
    <location>
        <begin position="261"/>
        <end position="281"/>
    </location>
</feature>
<keyword evidence="4 6" id="KW-1133">Transmembrane helix</keyword>
<dbReference type="PANTHER" id="PTHR32322">
    <property type="entry name" value="INNER MEMBRANE TRANSPORTER"/>
    <property type="match status" value="1"/>
</dbReference>
<evidence type="ECO:0000256" key="3">
    <source>
        <dbReference type="ARBA" id="ARBA00022692"/>
    </source>
</evidence>